<evidence type="ECO:0008006" key="3">
    <source>
        <dbReference type="Google" id="ProtNLM"/>
    </source>
</evidence>
<comment type="caution">
    <text evidence="1">The sequence shown here is derived from an EMBL/GenBank/DDBJ whole genome shotgun (WGS) entry which is preliminary data.</text>
</comment>
<name>A0AA39DW40_VITRO</name>
<reference evidence="1 2" key="1">
    <citation type="journal article" date="2023" name="BMC Biotechnol.">
        <title>Vitis rotundifolia cv Carlos genome sequencing.</title>
        <authorList>
            <person name="Huff M."/>
            <person name="Hulse-Kemp A."/>
            <person name="Scheffler B."/>
            <person name="Youngblood R."/>
            <person name="Simpson S."/>
            <person name="Babiker E."/>
            <person name="Staton M."/>
        </authorList>
    </citation>
    <scope>NUCLEOTIDE SEQUENCE [LARGE SCALE GENOMIC DNA]</scope>
    <source>
        <tissue evidence="1">Leaf</tissue>
    </source>
</reference>
<gene>
    <name evidence="1" type="ORF">PVL29_007372</name>
</gene>
<proteinExistence type="predicted"/>
<organism evidence="1 2">
    <name type="scientific">Vitis rotundifolia</name>
    <name type="common">Muscadine grape</name>
    <dbReference type="NCBI Taxonomy" id="103349"/>
    <lineage>
        <taxon>Eukaryota</taxon>
        <taxon>Viridiplantae</taxon>
        <taxon>Streptophyta</taxon>
        <taxon>Embryophyta</taxon>
        <taxon>Tracheophyta</taxon>
        <taxon>Spermatophyta</taxon>
        <taxon>Magnoliopsida</taxon>
        <taxon>eudicotyledons</taxon>
        <taxon>Gunneridae</taxon>
        <taxon>Pentapetalae</taxon>
        <taxon>rosids</taxon>
        <taxon>Vitales</taxon>
        <taxon>Vitaceae</taxon>
        <taxon>Viteae</taxon>
        <taxon>Vitis</taxon>
    </lineage>
</organism>
<sequence length="123" mass="14261">MQEDKNLDENFDEFNKLVIELENIGEKINDEDQIIILLNSLPLTYSQLHDTIKYGRDTLSLDYLEPTIRSKELELRAKKKTNNSNETLNIRGRIEKKNNKNKGKLISKSRESSGVIIATRRVT</sequence>
<dbReference type="Pfam" id="PF14223">
    <property type="entry name" value="Retrotran_gag_2"/>
    <property type="match status" value="1"/>
</dbReference>
<protein>
    <recommendedName>
        <fullName evidence="3">Retrovirus-related Pol polyprotein from transposon TNT 1-94</fullName>
    </recommendedName>
</protein>
<accession>A0AA39DW40</accession>
<dbReference type="Proteomes" id="UP001168098">
    <property type="component" value="Unassembled WGS sequence"/>
</dbReference>
<evidence type="ECO:0000313" key="2">
    <source>
        <dbReference type="Proteomes" id="UP001168098"/>
    </source>
</evidence>
<evidence type="ECO:0000313" key="1">
    <source>
        <dbReference type="EMBL" id="KAJ9698259.1"/>
    </source>
</evidence>
<dbReference type="AlphaFoldDB" id="A0AA39DW40"/>
<dbReference type="EMBL" id="JARBHA010000006">
    <property type="protein sequence ID" value="KAJ9698259.1"/>
    <property type="molecule type" value="Genomic_DNA"/>
</dbReference>
<keyword evidence="2" id="KW-1185">Reference proteome</keyword>